<dbReference type="SUPFAM" id="SSF48150">
    <property type="entry name" value="DNA-glycosylase"/>
    <property type="match status" value="1"/>
</dbReference>
<dbReference type="PANTHER" id="PTHR30037:SF4">
    <property type="entry name" value="DNA-3-METHYLADENINE GLYCOSYLASE I"/>
    <property type="match status" value="1"/>
</dbReference>
<dbReference type="GO" id="GO:0046872">
    <property type="term" value="F:metal ion binding"/>
    <property type="evidence" value="ECO:0007669"/>
    <property type="project" value="UniProtKB-KW"/>
</dbReference>
<dbReference type="Pfam" id="PF03352">
    <property type="entry name" value="Adenine_glyco"/>
    <property type="match status" value="1"/>
</dbReference>
<dbReference type="Gene3D" id="1.10.340.30">
    <property type="entry name" value="Hypothetical protein, domain 2"/>
    <property type="match status" value="1"/>
</dbReference>
<evidence type="ECO:0000256" key="1">
    <source>
        <dbReference type="PIRSR" id="PIRSR605019-1"/>
    </source>
</evidence>
<name>A0A7W8AG61_9HYPH</name>
<dbReference type="EC" id="3.2.2.20" evidence="2"/>
<feature type="binding site" evidence="1">
    <location>
        <position position="195"/>
    </location>
    <ligand>
        <name>Zn(2+)</name>
        <dbReference type="ChEBI" id="CHEBI:29105"/>
    </ligand>
</feature>
<gene>
    <name evidence="2" type="ORF">HNQ68_000246</name>
</gene>
<reference evidence="2 3" key="1">
    <citation type="submission" date="2020-08" db="EMBL/GenBank/DDBJ databases">
        <title>Genomic Encyclopedia of Type Strains, Phase IV (KMG-IV): sequencing the most valuable type-strain genomes for metagenomic binning, comparative biology and taxonomic classification.</title>
        <authorList>
            <person name="Goeker M."/>
        </authorList>
    </citation>
    <scope>NUCLEOTIDE SEQUENCE [LARGE SCALE GENOMIC DNA]</scope>
    <source>
        <strain evidence="2 3">DSM 25620</strain>
    </source>
</reference>
<protein>
    <submittedName>
        <fullName evidence="2">DNA-3-methyladenine glycosylase I</fullName>
        <ecNumber evidence="2">3.2.2.20</ecNumber>
    </submittedName>
</protein>
<feature type="binding site" evidence="1">
    <location>
        <position position="22"/>
    </location>
    <ligand>
        <name>Zn(2+)</name>
        <dbReference type="ChEBI" id="CHEBI:29105"/>
    </ligand>
</feature>
<organism evidence="2 3">
    <name type="scientific">Pseudochrobactrum saccharolyticum</name>
    <dbReference type="NCBI Taxonomy" id="354352"/>
    <lineage>
        <taxon>Bacteria</taxon>
        <taxon>Pseudomonadati</taxon>
        <taxon>Pseudomonadota</taxon>
        <taxon>Alphaproteobacteria</taxon>
        <taxon>Hyphomicrobiales</taxon>
        <taxon>Brucellaceae</taxon>
        <taxon>Pseudochrobactrum</taxon>
    </lineage>
</organism>
<keyword evidence="1" id="KW-0479">Metal-binding</keyword>
<feature type="binding site" evidence="1">
    <location>
        <position position="199"/>
    </location>
    <ligand>
        <name>Zn(2+)</name>
        <dbReference type="ChEBI" id="CHEBI:29105"/>
    </ligand>
</feature>
<sequence length="216" mass="24950">MVQDIPVLEAGLHLGEDGRVRCGWHGGLPDYLLYHDTEWGFPVDNDRRLFEKICLEGFQSGLSWLTILRKRENFRRAFAEFDFHKMTQFTEEDVERLMQDKGIVRHRGKIKSAINNAGRAIDLIAEKGSLAAYFWSFEPQPKDRPARFDLAAYKANPLTEISTRISKDLKKHGWSFVGPTTVYAFMQAMGLVNDHLEGCYCRPVIERLRQDFVRPA</sequence>
<keyword evidence="2" id="KW-0378">Hydrolase</keyword>
<dbReference type="InterPro" id="IPR011257">
    <property type="entry name" value="DNA_glycosylase"/>
</dbReference>
<dbReference type="GO" id="GO:0008725">
    <property type="term" value="F:DNA-3-methyladenine glycosylase activity"/>
    <property type="evidence" value="ECO:0007669"/>
    <property type="project" value="UniProtKB-EC"/>
</dbReference>
<dbReference type="InterPro" id="IPR052891">
    <property type="entry name" value="DNA-3mA_glycosylase"/>
</dbReference>
<evidence type="ECO:0000313" key="2">
    <source>
        <dbReference type="EMBL" id="MBB5089734.1"/>
    </source>
</evidence>
<dbReference type="GO" id="GO:0006284">
    <property type="term" value="P:base-excision repair"/>
    <property type="evidence" value="ECO:0007669"/>
    <property type="project" value="InterPro"/>
</dbReference>
<dbReference type="InterPro" id="IPR005019">
    <property type="entry name" value="Adenine_glyco"/>
</dbReference>
<proteinExistence type="predicted"/>
<evidence type="ECO:0000313" key="3">
    <source>
        <dbReference type="Proteomes" id="UP000531231"/>
    </source>
</evidence>
<comment type="caution">
    <text evidence="2">The sequence shown here is derived from an EMBL/GenBank/DDBJ whole genome shotgun (WGS) entry which is preliminary data.</text>
</comment>
<feature type="binding site" evidence="1">
    <location>
        <position position="35"/>
    </location>
    <ligand>
        <name>Zn(2+)</name>
        <dbReference type="ChEBI" id="CHEBI:29105"/>
    </ligand>
</feature>
<accession>A0A7W8AG61</accession>
<dbReference type="RefSeq" id="WP_151158401.1">
    <property type="nucleotide sequence ID" value="NZ_JACHIL010000001.1"/>
</dbReference>
<dbReference type="PANTHER" id="PTHR30037">
    <property type="entry name" value="DNA-3-METHYLADENINE GLYCOSYLASE 1"/>
    <property type="match status" value="1"/>
</dbReference>
<dbReference type="AlphaFoldDB" id="A0A7W8AG61"/>
<keyword evidence="2" id="KW-0326">Glycosidase</keyword>
<dbReference type="EMBL" id="JACHIL010000001">
    <property type="protein sequence ID" value="MBB5089734.1"/>
    <property type="molecule type" value="Genomic_DNA"/>
</dbReference>
<keyword evidence="1" id="KW-0862">Zinc</keyword>
<dbReference type="Proteomes" id="UP000531231">
    <property type="component" value="Unassembled WGS sequence"/>
</dbReference>
<keyword evidence="3" id="KW-1185">Reference proteome</keyword>